<reference evidence="2 3" key="1">
    <citation type="submission" date="2017-11" db="EMBL/GenBank/DDBJ databases">
        <title>De-novo sequencing of pomegranate (Punica granatum L.) genome.</title>
        <authorList>
            <person name="Akparov Z."/>
            <person name="Amiraslanov A."/>
            <person name="Hajiyeva S."/>
            <person name="Abbasov M."/>
            <person name="Kaur K."/>
            <person name="Hamwieh A."/>
            <person name="Solovyev V."/>
            <person name="Salamov A."/>
            <person name="Braich B."/>
            <person name="Kosarev P."/>
            <person name="Mahmoud A."/>
            <person name="Hajiyev E."/>
            <person name="Babayeva S."/>
            <person name="Izzatullayeva V."/>
            <person name="Mammadov A."/>
            <person name="Mammadov A."/>
            <person name="Sharifova S."/>
            <person name="Ojaghi J."/>
            <person name="Eynullazada K."/>
            <person name="Bayramov B."/>
            <person name="Abdulazimova A."/>
            <person name="Shahmuradov I."/>
        </authorList>
    </citation>
    <scope>NUCLEOTIDE SEQUENCE [LARGE SCALE GENOMIC DNA]</scope>
    <source>
        <strain evidence="3">cv. AG2017</strain>
        <tissue evidence="2">Leaf</tissue>
    </source>
</reference>
<accession>A0A2I0L6C2</accession>
<name>A0A2I0L6C2_PUNGR</name>
<evidence type="ECO:0000256" key="1">
    <source>
        <dbReference type="SAM" id="MobiDB-lite"/>
    </source>
</evidence>
<feature type="compositionally biased region" description="Basic and acidic residues" evidence="1">
    <location>
        <begin position="101"/>
        <end position="123"/>
    </location>
</feature>
<dbReference type="EMBL" id="PGOL01000126">
    <property type="protein sequence ID" value="PKI76248.1"/>
    <property type="molecule type" value="Genomic_DNA"/>
</dbReference>
<protein>
    <submittedName>
        <fullName evidence="2">Uncharacterized protein</fullName>
    </submittedName>
</protein>
<dbReference type="Proteomes" id="UP000233551">
    <property type="component" value="Unassembled WGS sequence"/>
</dbReference>
<evidence type="ECO:0000313" key="3">
    <source>
        <dbReference type="Proteomes" id="UP000233551"/>
    </source>
</evidence>
<sequence length="123" mass="13741">MDLDEWELLPIDRFLDFGEDCEKNVLLGKRRAADSTPTVFELIPVRIQLDPPLVESGPCEAREAGEKNRAASVEEGVVATADQDEELRSEIKVGVGGGATKENEERERELAEEIESREGREKM</sequence>
<proteinExistence type="predicted"/>
<organism evidence="2 3">
    <name type="scientific">Punica granatum</name>
    <name type="common">Pomegranate</name>
    <dbReference type="NCBI Taxonomy" id="22663"/>
    <lineage>
        <taxon>Eukaryota</taxon>
        <taxon>Viridiplantae</taxon>
        <taxon>Streptophyta</taxon>
        <taxon>Embryophyta</taxon>
        <taxon>Tracheophyta</taxon>
        <taxon>Spermatophyta</taxon>
        <taxon>Magnoliopsida</taxon>
        <taxon>eudicotyledons</taxon>
        <taxon>Gunneridae</taxon>
        <taxon>Pentapetalae</taxon>
        <taxon>rosids</taxon>
        <taxon>malvids</taxon>
        <taxon>Myrtales</taxon>
        <taxon>Lythraceae</taxon>
        <taxon>Punica</taxon>
    </lineage>
</organism>
<gene>
    <name evidence="2" type="ORF">CRG98_003359</name>
</gene>
<feature type="region of interest" description="Disordered" evidence="1">
    <location>
        <begin position="94"/>
        <end position="123"/>
    </location>
</feature>
<evidence type="ECO:0000313" key="2">
    <source>
        <dbReference type="EMBL" id="PKI76248.1"/>
    </source>
</evidence>
<dbReference type="AlphaFoldDB" id="A0A2I0L6C2"/>
<keyword evidence="3" id="KW-1185">Reference proteome</keyword>
<comment type="caution">
    <text evidence="2">The sequence shown here is derived from an EMBL/GenBank/DDBJ whole genome shotgun (WGS) entry which is preliminary data.</text>
</comment>